<proteinExistence type="predicted"/>
<keyword evidence="2" id="KW-1185">Reference proteome</keyword>
<dbReference type="EMBL" id="SJZI01000050">
    <property type="protein sequence ID" value="TCJ12629.1"/>
    <property type="molecule type" value="Genomic_DNA"/>
</dbReference>
<dbReference type="OrthoDB" id="679570at2"/>
<organism evidence="1 2">
    <name type="scientific">Flaviaesturariibacter flavus</name>
    <dbReference type="NCBI Taxonomy" id="2502780"/>
    <lineage>
        <taxon>Bacteria</taxon>
        <taxon>Pseudomonadati</taxon>
        <taxon>Bacteroidota</taxon>
        <taxon>Chitinophagia</taxon>
        <taxon>Chitinophagales</taxon>
        <taxon>Chitinophagaceae</taxon>
        <taxon>Flaviaestuariibacter</taxon>
    </lineage>
</organism>
<comment type="caution">
    <text evidence="1">The sequence shown here is derived from an EMBL/GenBank/DDBJ whole genome shotgun (WGS) entry which is preliminary data.</text>
</comment>
<evidence type="ECO:0000313" key="2">
    <source>
        <dbReference type="Proteomes" id="UP000295334"/>
    </source>
</evidence>
<evidence type="ECO:0000313" key="1">
    <source>
        <dbReference type="EMBL" id="TCJ12629.1"/>
    </source>
</evidence>
<dbReference type="RefSeq" id="WP_131450386.1">
    <property type="nucleotide sequence ID" value="NZ_SJZI01000050.1"/>
</dbReference>
<gene>
    <name evidence="1" type="ORF">EPD60_15295</name>
</gene>
<reference evidence="1 2" key="1">
    <citation type="submission" date="2019-03" db="EMBL/GenBank/DDBJ databases">
        <authorList>
            <person name="Kim M.K.M."/>
        </authorList>
    </citation>
    <scope>NUCLEOTIDE SEQUENCE [LARGE SCALE GENOMIC DNA]</scope>
    <source>
        <strain evidence="1 2">17J68-12</strain>
    </source>
</reference>
<sequence length="74" mass="9003">MQEYIIDVTQVEEWQTIRDTDALERIFQRAKSTIVNGERVILLRSDREGRRNAFDEFSTLDDLERYRESVFRYL</sequence>
<name>A0A4R1B8U1_9BACT</name>
<dbReference type="AlphaFoldDB" id="A0A4R1B8U1"/>
<dbReference type="Proteomes" id="UP000295334">
    <property type="component" value="Unassembled WGS sequence"/>
</dbReference>
<protein>
    <submittedName>
        <fullName evidence="1">Uncharacterized protein</fullName>
    </submittedName>
</protein>
<accession>A0A4R1B8U1</accession>